<sequence length="370" mass="40304">MHFSADQDQLAKALTNASHLVQPQNTMAVLSGIQINATESGITVESTDLFNKLSIHLSAYVTEPGSVVLPASTVTDLIHRIPTATVDLQSDGISGKTTIKYGRSRTTIHGFGSERLPQFPELGDESATVILPPGTLSTFARQILFACSKEDSRPILKGVSLELGDGKMVLVSTDGSRLSHAWAALPDYRGPHTKLVLPGKVLTEASRLGSSVQPITMTCTTGFVQFASDDMVLQSRLLDGEYPEYQRVIPQDYPVQIRLPITELRGSVERAQLIASKDRSNAVRIMHQIGALQIEASAAEVGQALEQLECHSQGPEMDIMFNATFILDVLKSFVSDDVLIEFSGIQSAARFREADSSQYFHIVLPLRQLV</sequence>
<dbReference type="GO" id="GO:0003887">
    <property type="term" value="F:DNA-directed DNA polymerase activity"/>
    <property type="evidence" value="ECO:0007669"/>
    <property type="project" value="UniProtKB-UniRule"/>
</dbReference>
<dbReference type="EMBL" id="PXYW01000014">
    <property type="protein sequence ID" value="PSR33963.1"/>
    <property type="molecule type" value="Genomic_DNA"/>
</dbReference>
<evidence type="ECO:0000256" key="3">
    <source>
        <dbReference type="ARBA" id="ARBA00021035"/>
    </source>
</evidence>
<organism evidence="14 15">
    <name type="scientific">Sulfobacillus benefaciens</name>
    <dbReference type="NCBI Taxonomy" id="453960"/>
    <lineage>
        <taxon>Bacteria</taxon>
        <taxon>Bacillati</taxon>
        <taxon>Bacillota</taxon>
        <taxon>Clostridia</taxon>
        <taxon>Eubacteriales</taxon>
        <taxon>Clostridiales Family XVII. Incertae Sedis</taxon>
        <taxon>Sulfobacillus</taxon>
    </lineage>
</organism>
<dbReference type="Proteomes" id="UP000242972">
    <property type="component" value="Unassembled WGS sequence"/>
</dbReference>
<comment type="function">
    <text evidence="10">Confers DNA tethering and processivity to DNA polymerases and other proteins. Acts as a clamp, forming a ring around DNA (a reaction catalyzed by the clamp-loading complex) which diffuses in an ATP-independent manner freely and bidirectionally along dsDNA. Initially characterized for its ability to contact the catalytic subunit of DNA polymerase III (Pol III), a complex, multichain enzyme responsible for most of the replicative synthesis in bacteria; Pol III exhibits 3'-5' exonuclease proofreading activity. The beta chain is required for initiation of replication as well as for processivity of DNA replication.</text>
</comment>
<evidence type="ECO:0000256" key="1">
    <source>
        <dbReference type="ARBA" id="ARBA00004496"/>
    </source>
</evidence>
<evidence type="ECO:0000259" key="11">
    <source>
        <dbReference type="Pfam" id="PF00712"/>
    </source>
</evidence>
<evidence type="ECO:0000259" key="12">
    <source>
        <dbReference type="Pfam" id="PF02767"/>
    </source>
</evidence>
<dbReference type="PANTHER" id="PTHR30478">
    <property type="entry name" value="DNA POLYMERASE III SUBUNIT BETA"/>
    <property type="match status" value="1"/>
</dbReference>
<feature type="domain" description="DNA polymerase III beta sliding clamp C-terminal" evidence="13">
    <location>
        <begin position="247"/>
        <end position="367"/>
    </location>
</feature>
<evidence type="ECO:0000313" key="15">
    <source>
        <dbReference type="Proteomes" id="UP000242972"/>
    </source>
</evidence>
<dbReference type="Pfam" id="PF02767">
    <property type="entry name" value="DNA_pol3_beta_2"/>
    <property type="match status" value="1"/>
</dbReference>
<dbReference type="InterPro" id="IPR001001">
    <property type="entry name" value="DNA_polIII_beta"/>
</dbReference>
<evidence type="ECO:0000313" key="14">
    <source>
        <dbReference type="EMBL" id="PSR33963.1"/>
    </source>
</evidence>
<dbReference type="GO" id="GO:0008408">
    <property type="term" value="F:3'-5' exonuclease activity"/>
    <property type="evidence" value="ECO:0007669"/>
    <property type="project" value="InterPro"/>
</dbReference>
<dbReference type="InterPro" id="IPR046938">
    <property type="entry name" value="DNA_clamp_sf"/>
</dbReference>
<evidence type="ECO:0000256" key="6">
    <source>
        <dbReference type="ARBA" id="ARBA00022695"/>
    </source>
</evidence>
<dbReference type="GO" id="GO:0009360">
    <property type="term" value="C:DNA polymerase III complex"/>
    <property type="evidence" value="ECO:0007669"/>
    <property type="project" value="InterPro"/>
</dbReference>
<keyword evidence="9" id="KW-0238">DNA-binding</keyword>
<reference evidence="14 15" key="1">
    <citation type="journal article" date="2014" name="BMC Genomics">
        <title>Comparison of environmental and isolate Sulfobacillus genomes reveals diverse carbon, sulfur, nitrogen, and hydrogen metabolisms.</title>
        <authorList>
            <person name="Justice N.B."/>
            <person name="Norman A."/>
            <person name="Brown C.T."/>
            <person name="Singh A."/>
            <person name="Thomas B.C."/>
            <person name="Banfield J.F."/>
        </authorList>
    </citation>
    <scope>NUCLEOTIDE SEQUENCE [LARGE SCALE GENOMIC DNA]</scope>
    <source>
        <strain evidence="14">AMDSBA4</strain>
    </source>
</reference>
<feature type="domain" description="DNA polymerase III beta sliding clamp N-terminal" evidence="11">
    <location>
        <begin position="1"/>
        <end position="119"/>
    </location>
</feature>
<evidence type="ECO:0000256" key="10">
    <source>
        <dbReference type="PIRNR" id="PIRNR000804"/>
    </source>
</evidence>
<dbReference type="PIRSF" id="PIRSF000804">
    <property type="entry name" value="DNA_pol_III_b"/>
    <property type="match status" value="1"/>
</dbReference>
<evidence type="ECO:0000256" key="4">
    <source>
        <dbReference type="ARBA" id="ARBA00022490"/>
    </source>
</evidence>
<dbReference type="AlphaFoldDB" id="A0A2T2XHI9"/>
<feature type="domain" description="DNA polymerase III beta sliding clamp central" evidence="12">
    <location>
        <begin position="133"/>
        <end position="244"/>
    </location>
</feature>
<dbReference type="Gene3D" id="3.70.10.10">
    <property type="match status" value="1"/>
</dbReference>
<keyword evidence="6 10" id="KW-0548">Nucleotidyltransferase</keyword>
<dbReference type="CDD" id="cd00140">
    <property type="entry name" value="beta_clamp"/>
    <property type="match status" value="1"/>
</dbReference>
<comment type="similarity">
    <text evidence="2 10">Belongs to the beta sliding clamp family.</text>
</comment>
<keyword evidence="8 10" id="KW-0239">DNA-directed DNA polymerase</keyword>
<proteinExistence type="inferred from homology"/>
<dbReference type="InterPro" id="IPR022634">
    <property type="entry name" value="DNA_polIII_beta_N"/>
</dbReference>
<dbReference type="GO" id="GO:0006271">
    <property type="term" value="P:DNA strand elongation involved in DNA replication"/>
    <property type="evidence" value="ECO:0007669"/>
    <property type="project" value="TreeGrafter"/>
</dbReference>
<evidence type="ECO:0000256" key="9">
    <source>
        <dbReference type="ARBA" id="ARBA00023125"/>
    </source>
</evidence>
<evidence type="ECO:0000256" key="2">
    <source>
        <dbReference type="ARBA" id="ARBA00010752"/>
    </source>
</evidence>
<keyword evidence="7 10" id="KW-0235">DNA replication</keyword>
<gene>
    <name evidence="14" type="primary">dnaN</name>
    <name evidence="14" type="ORF">C7B46_07550</name>
</gene>
<keyword evidence="5 10" id="KW-0808">Transferase</keyword>
<dbReference type="InterPro" id="IPR022635">
    <property type="entry name" value="DNA_polIII_beta_C"/>
</dbReference>
<name>A0A2T2XHI9_9FIRM</name>
<evidence type="ECO:0000256" key="5">
    <source>
        <dbReference type="ARBA" id="ARBA00022679"/>
    </source>
</evidence>
<keyword evidence="4 10" id="KW-0963">Cytoplasm</keyword>
<accession>A0A2T2XHI9</accession>
<evidence type="ECO:0000259" key="13">
    <source>
        <dbReference type="Pfam" id="PF02768"/>
    </source>
</evidence>
<dbReference type="SUPFAM" id="SSF55979">
    <property type="entry name" value="DNA clamp"/>
    <property type="match status" value="3"/>
</dbReference>
<dbReference type="InterPro" id="IPR022637">
    <property type="entry name" value="DNA_polIII_beta_cen"/>
</dbReference>
<dbReference type="Pfam" id="PF00712">
    <property type="entry name" value="DNA_pol3_beta"/>
    <property type="match status" value="1"/>
</dbReference>
<dbReference type="NCBIfam" id="TIGR00663">
    <property type="entry name" value="dnan"/>
    <property type="match status" value="1"/>
</dbReference>
<dbReference type="PANTHER" id="PTHR30478:SF0">
    <property type="entry name" value="BETA SLIDING CLAMP"/>
    <property type="match status" value="1"/>
</dbReference>
<dbReference type="Pfam" id="PF02768">
    <property type="entry name" value="DNA_pol3_beta_3"/>
    <property type="match status" value="1"/>
</dbReference>
<comment type="caution">
    <text evidence="14">The sequence shown here is derived from an EMBL/GenBank/DDBJ whole genome shotgun (WGS) entry which is preliminary data.</text>
</comment>
<comment type="subunit">
    <text evidence="10">Forms a ring-shaped head-to-tail homodimer around DNA.</text>
</comment>
<evidence type="ECO:0000256" key="8">
    <source>
        <dbReference type="ARBA" id="ARBA00022932"/>
    </source>
</evidence>
<comment type="subcellular location">
    <subcellularLocation>
        <location evidence="1 10">Cytoplasm</location>
    </subcellularLocation>
</comment>
<dbReference type="GO" id="GO:0003677">
    <property type="term" value="F:DNA binding"/>
    <property type="evidence" value="ECO:0007669"/>
    <property type="project" value="UniProtKB-UniRule"/>
</dbReference>
<evidence type="ECO:0000256" key="7">
    <source>
        <dbReference type="ARBA" id="ARBA00022705"/>
    </source>
</evidence>
<protein>
    <recommendedName>
        <fullName evidence="3 10">Beta sliding clamp</fullName>
    </recommendedName>
</protein>
<dbReference type="SMART" id="SM00480">
    <property type="entry name" value="POL3Bc"/>
    <property type="match status" value="1"/>
</dbReference>
<dbReference type="Gene3D" id="3.10.150.10">
    <property type="entry name" value="DNA Polymerase III, subunit A, domain 2"/>
    <property type="match status" value="1"/>
</dbReference>
<dbReference type="GO" id="GO:0005737">
    <property type="term" value="C:cytoplasm"/>
    <property type="evidence" value="ECO:0007669"/>
    <property type="project" value="UniProtKB-SubCell"/>
</dbReference>